<organism evidence="3 4">
    <name type="scientific">Candidatus Lloydbacteria bacterium RIFCSPHIGHO2_01_FULL_49_22</name>
    <dbReference type="NCBI Taxonomy" id="1798658"/>
    <lineage>
        <taxon>Bacteria</taxon>
        <taxon>Candidatus Lloydiibacteriota</taxon>
    </lineage>
</organism>
<proteinExistence type="predicted"/>
<accession>A0A1G2CYP8</accession>
<feature type="signal peptide" evidence="2">
    <location>
        <begin position="1"/>
        <end position="22"/>
    </location>
</feature>
<sequence>MKKLYACILALTLIAPFSFASAFVEDDRSFYIFYLQFKQGVLSQDPDAKFAYDVIPGVYEATKSSGDFYGEIVSGRKVALSRFWFDKPTTFIPAEGRSILEVRAPYFANADHVTFFSTSGKKLFTISLSESSFCNDNGICNKDVGESSLNCPNDCPPIPGEELPLPPEEIVPEVVSAPPVETITPAPITTEVATETAAGVAETETGTANSRSTVISLTIGVFLILLSILGWVVWKKMAPSDLDSGSL</sequence>
<keyword evidence="2" id="KW-0732">Signal</keyword>
<comment type="caution">
    <text evidence="3">The sequence shown here is derived from an EMBL/GenBank/DDBJ whole genome shotgun (WGS) entry which is preliminary data.</text>
</comment>
<protein>
    <submittedName>
        <fullName evidence="3">Uncharacterized protein</fullName>
    </submittedName>
</protein>
<dbReference type="Proteomes" id="UP000177122">
    <property type="component" value="Unassembled WGS sequence"/>
</dbReference>
<keyword evidence="1" id="KW-0472">Membrane</keyword>
<feature type="transmembrane region" description="Helical" evidence="1">
    <location>
        <begin position="214"/>
        <end position="234"/>
    </location>
</feature>
<dbReference type="EMBL" id="MHLI01000001">
    <property type="protein sequence ID" value="OGZ06505.1"/>
    <property type="molecule type" value="Genomic_DNA"/>
</dbReference>
<keyword evidence="1" id="KW-1133">Transmembrane helix</keyword>
<keyword evidence="1" id="KW-0812">Transmembrane</keyword>
<evidence type="ECO:0000256" key="1">
    <source>
        <dbReference type="SAM" id="Phobius"/>
    </source>
</evidence>
<dbReference type="AlphaFoldDB" id="A0A1G2CYP8"/>
<name>A0A1G2CYP8_9BACT</name>
<evidence type="ECO:0000256" key="2">
    <source>
        <dbReference type="SAM" id="SignalP"/>
    </source>
</evidence>
<evidence type="ECO:0000313" key="3">
    <source>
        <dbReference type="EMBL" id="OGZ06505.1"/>
    </source>
</evidence>
<evidence type="ECO:0000313" key="4">
    <source>
        <dbReference type="Proteomes" id="UP000177122"/>
    </source>
</evidence>
<feature type="chain" id="PRO_5009582453" evidence="2">
    <location>
        <begin position="23"/>
        <end position="247"/>
    </location>
</feature>
<reference evidence="3 4" key="1">
    <citation type="journal article" date="2016" name="Nat. Commun.">
        <title>Thousands of microbial genomes shed light on interconnected biogeochemical processes in an aquifer system.</title>
        <authorList>
            <person name="Anantharaman K."/>
            <person name="Brown C.T."/>
            <person name="Hug L.A."/>
            <person name="Sharon I."/>
            <person name="Castelle C.J."/>
            <person name="Probst A.J."/>
            <person name="Thomas B.C."/>
            <person name="Singh A."/>
            <person name="Wilkins M.J."/>
            <person name="Karaoz U."/>
            <person name="Brodie E.L."/>
            <person name="Williams K.H."/>
            <person name="Hubbard S.S."/>
            <person name="Banfield J.F."/>
        </authorList>
    </citation>
    <scope>NUCLEOTIDE SEQUENCE [LARGE SCALE GENOMIC DNA]</scope>
</reference>
<gene>
    <name evidence="3" type="ORF">A2845_00060</name>
</gene>